<evidence type="ECO:0000256" key="1">
    <source>
        <dbReference type="ARBA" id="ARBA00022741"/>
    </source>
</evidence>
<dbReference type="InterPro" id="IPR005225">
    <property type="entry name" value="Small_GTP-bd"/>
</dbReference>
<name>A0ABQ8UQ85_9EUKA</name>
<dbReference type="SMART" id="SM00174">
    <property type="entry name" value="RHO"/>
    <property type="match status" value="1"/>
</dbReference>
<dbReference type="SMART" id="SM00173">
    <property type="entry name" value="RAS"/>
    <property type="match status" value="1"/>
</dbReference>
<dbReference type="SMART" id="SM00176">
    <property type="entry name" value="RAN"/>
    <property type="match status" value="1"/>
</dbReference>
<dbReference type="Pfam" id="PF00071">
    <property type="entry name" value="Ras"/>
    <property type="match status" value="1"/>
</dbReference>
<evidence type="ECO:0000313" key="2">
    <source>
        <dbReference type="EMBL" id="KAJ4459872.1"/>
    </source>
</evidence>
<dbReference type="SUPFAM" id="SSF52540">
    <property type="entry name" value="P-loop containing nucleoside triphosphate hydrolases"/>
    <property type="match status" value="1"/>
</dbReference>
<keyword evidence="3" id="KW-1185">Reference proteome</keyword>
<comment type="caution">
    <text evidence="2">The sequence shown here is derived from an EMBL/GenBank/DDBJ whole genome shotgun (WGS) entry which is preliminary data.</text>
</comment>
<dbReference type="PROSITE" id="PS51421">
    <property type="entry name" value="RAS"/>
    <property type="match status" value="1"/>
</dbReference>
<dbReference type="Proteomes" id="UP001141327">
    <property type="component" value="Unassembled WGS sequence"/>
</dbReference>
<keyword evidence="1" id="KW-0547">Nucleotide-binding</keyword>
<dbReference type="InterPro" id="IPR027417">
    <property type="entry name" value="P-loop_NTPase"/>
</dbReference>
<organism evidence="2 3">
    <name type="scientific">Paratrimastix pyriformis</name>
    <dbReference type="NCBI Taxonomy" id="342808"/>
    <lineage>
        <taxon>Eukaryota</taxon>
        <taxon>Metamonada</taxon>
        <taxon>Preaxostyla</taxon>
        <taxon>Paratrimastigidae</taxon>
        <taxon>Paratrimastix</taxon>
    </lineage>
</organism>
<accession>A0ABQ8UQ85</accession>
<proteinExistence type="predicted"/>
<dbReference type="PROSITE" id="PS51419">
    <property type="entry name" value="RAB"/>
    <property type="match status" value="1"/>
</dbReference>
<dbReference type="PANTHER" id="PTHR47978">
    <property type="match status" value="1"/>
</dbReference>
<evidence type="ECO:0000313" key="3">
    <source>
        <dbReference type="Proteomes" id="UP001141327"/>
    </source>
</evidence>
<dbReference type="Gene3D" id="3.40.50.300">
    <property type="entry name" value="P-loop containing nucleotide triphosphate hydrolases"/>
    <property type="match status" value="1"/>
</dbReference>
<protein>
    <submittedName>
        <fullName evidence="2">Ras-related protein Rab-28</fullName>
    </submittedName>
</protein>
<dbReference type="SMART" id="SM00175">
    <property type="entry name" value="RAB"/>
    <property type="match status" value="1"/>
</dbReference>
<dbReference type="InterPro" id="IPR001806">
    <property type="entry name" value="Small_GTPase"/>
</dbReference>
<dbReference type="NCBIfam" id="TIGR00231">
    <property type="entry name" value="small_GTP"/>
    <property type="match status" value="1"/>
</dbReference>
<dbReference type="EMBL" id="JAPMOS010000016">
    <property type="protein sequence ID" value="KAJ4459872.1"/>
    <property type="molecule type" value="Genomic_DNA"/>
</dbReference>
<dbReference type="PRINTS" id="PR00449">
    <property type="entry name" value="RASTRNSFRMNG"/>
</dbReference>
<sequence length="304" mass="33214">MSTEPPPPPAASPEDSEPEDEIEHLNFKVVLLGDGAVGKTSIVSRFTEDDFAKNYKQTIGVDFFIKRLQLTPTTECALSIWDIGGQTIGSKMITKYIYGANAVLFCYDITSYQTFQNLEDWLMLVRRTFQGEPMPFMVLVGNKTDLSHLRTVKLDKHNKFAADNGIHPFFMSAKTGDNVHATMFRIAAHLSGVTLSKPELEMAGHGVRAEIVNHPQHELEATATATATGQAPLPPAEKKKGGCCIHSTPTHTPPPLPLLLRTRSLTSLEGTGGTFWKGLPGPLGGPIPLPPFPSIPQIPFHPIR</sequence>
<gene>
    <name evidence="2" type="ORF">PAPYR_3924</name>
</gene>
<reference evidence="2" key="1">
    <citation type="journal article" date="2022" name="bioRxiv">
        <title>Genomics of Preaxostyla Flagellates Illuminates Evolutionary Transitions and the Path Towards Mitochondrial Loss.</title>
        <authorList>
            <person name="Novak L.V.F."/>
            <person name="Treitli S.C."/>
            <person name="Pyrih J."/>
            <person name="Halakuc P."/>
            <person name="Pipaliya S.V."/>
            <person name="Vacek V."/>
            <person name="Brzon O."/>
            <person name="Soukal P."/>
            <person name="Eme L."/>
            <person name="Dacks J.B."/>
            <person name="Karnkowska A."/>
            <person name="Elias M."/>
            <person name="Hampl V."/>
        </authorList>
    </citation>
    <scope>NUCLEOTIDE SEQUENCE</scope>
    <source>
        <strain evidence="2">RCP-MX</strain>
    </source>
</reference>